<dbReference type="RefSeq" id="WP_289388067.1">
    <property type="nucleotide sequence ID" value="NZ_JAUCBM010000009.1"/>
</dbReference>
<accession>A0ABW3V2X9</accession>
<gene>
    <name evidence="1" type="ORF">ACFQ35_04455</name>
</gene>
<proteinExistence type="predicted"/>
<keyword evidence="2" id="KW-1185">Reference proteome</keyword>
<protein>
    <submittedName>
        <fullName evidence="1">Uncharacterized protein</fullName>
    </submittedName>
</protein>
<name>A0ABW3V2X9_9HYPH</name>
<dbReference type="EMBL" id="JBHTMA010000026">
    <property type="protein sequence ID" value="MFD1226411.1"/>
    <property type="molecule type" value="Genomic_DNA"/>
</dbReference>
<organism evidence="1 2">
    <name type="scientific">Pseudochrobactrum kiredjianiae</name>
    <dbReference type="NCBI Taxonomy" id="386305"/>
    <lineage>
        <taxon>Bacteria</taxon>
        <taxon>Pseudomonadati</taxon>
        <taxon>Pseudomonadota</taxon>
        <taxon>Alphaproteobacteria</taxon>
        <taxon>Hyphomicrobiales</taxon>
        <taxon>Brucellaceae</taxon>
        <taxon>Pseudochrobactrum</taxon>
    </lineage>
</organism>
<reference evidence="2" key="1">
    <citation type="journal article" date="2019" name="Int. J. Syst. Evol. Microbiol.">
        <title>The Global Catalogue of Microorganisms (GCM) 10K type strain sequencing project: providing services to taxonomists for standard genome sequencing and annotation.</title>
        <authorList>
            <consortium name="The Broad Institute Genomics Platform"/>
            <consortium name="The Broad Institute Genome Sequencing Center for Infectious Disease"/>
            <person name="Wu L."/>
            <person name="Ma J."/>
        </authorList>
    </citation>
    <scope>NUCLEOTIDE SEQUENCE [LARGE SCALE GENOMIC DNA]</scope>
    <source>
        <strain evidence="2">CCUG 49584</strain>
    </source>
</reference>
<dbReference type="Proteomes" id="UP001597263">
    <property type="component" value="Unassembled WGS sequence"/>
</dbReference>
<evidence type="ECO:0000313" key="2">
    <source>
        <dbReference type="Proteomes" id="UP001597263"/>
    </source>
</evidence>
<comment type="caution">
    <text evidence="1">The sequence shown here is derived from an EMBL/GenBank/DDBJ whole genome shotgun (WGS) entry which is preliminary data.</text>
</comment>
<sequence length="56" mass="6475">MEASLETLVWDAYWQEGNTKLALERVVQVVRDYDKVAELNASQSKITKISHRRRAA</sequence>
<evidence type="ECO:0000313" key="1">
    <source>
        <dbReference type="EMBL" id="MFD1226411.1"/>
    </source>
</evidence>